<evidence type="ECO:0000256" key="2">
    <source>
        <dbReference type="ARBA" id="ARBA00023015"/>
    </source>
</evidence>
<evidence type="ECO:0000256" key="4">
    <source>
        <dbReference type="ARBA" id="ARBA00023163"/>
    </source>
</evidence>
<keyword evidence="2 6" id="KW-0805">Transcription regulation</keyword>
<evidence type="ECO:0000313" key="8">
    <source>
        <dbReference type="EMBL" id="GMI31761.1"/>
    </source>
</evidence>
<dbReference type="PANTHER" id="PTHR12632">
    <property type="entry name" value="TRANSCRIPTION FACTOR NF-Y ALPHA-RELATED"/>
    <property type="match status" value="1"/>
</dbReference>
<comment type="similarity">
    <text evidence="6">Belongs to the NFYA/HAP2 subunit family.</text>
</comment>
<dbReference type="Pfam" id="PF02045">
    <property type="entry name" value="CBFB_NFYA"/>
    <property type="match status" value="1"/>
</dbReference>
<dbReference type="GO" id="GO:0003700">
    <property type="term" value="F:DNA-binding transcription factor activity"/>
    <property type="evidence" value="ECO:0007669"/>
    <property type="project" value="UniProtKB-UniRule"/>
</dbReference>
<feature type="region of interest" description="Disordered" evidence="7">
    <location>
        <begin position="1"/>
        <end position="20"/>
    </location>
</feature>
<sequence>MAGMMPQGVTGGNMGHSESVPSPMTYFSGALGGSMIGQMQSPSSSVVSHVQPYETEQPTLVNPKQYRRIVKRREARAKLRQLAEANVKARGGGGGGTYLHESRHKHAMKRPRGEGGRFLTKDELVEYYKKNPAEKPEGWGEKKGGKKRRGSGGGS</sequence>
<name>A0A9W7G3K3_9STRA</name>
<evidence type="ECO:0000256" key="6">
    <source>
        <dbReference type="RuleBase" id="RU367155"/>
    </source>
</evidence>
<dbReference type="OrthoDB" id="1097733at2759"/>
<evidence type="ECO:0000256" key="5">
    <source>
        <dbReference type="ARBA" id="ARBA00023242"/>
    </source>
</evidence>
<keyword evidence="9" id="KW-1185">Reference proteome</keyword>
<dbReference type="InterPro" id="IPR001289">
    <property type="entry name" value="NFYA"/>
</dbReference>
<comment type="subunit">
    <text evidence="6">Heterotrimer.</text>
</comment>
<evidence type="ECO:0000256" key="7">
    <source>
        <dbReference type="SAM" id="MobiDB-lite"/>
    </source>
</evidence>
<feature type="compositionally biased region" description="Basic and acidic residues" evidence="7">
    <location>
        <begin position="111"/>
        <end position="143"/>
    </location>
</feature>
<comment type="function">
    <text evidence="6">Component of the sequence-specific heterotrimeric transcription factor (NF-Y) which specifically recognizes a 5'-CCAAT-3' box motif found in the promoters of its target genes.</text>
</comment>
<proteinExistence type="inferred from homology"/>
<evidence type="ECO:0000256" key="1">
    <source>
        <dbReference type="ARBA" id="ARBA00004123"/>
    </source>
</evidence>
<keyword evidence="5 6" id="KW-0539">Nucleus</keyword>
<protein>
    <recommendedName>
        <fullName evidence="6">Nuclear transcription factor Y subunit</fullName>
    </recommendedName>
</protein>
<evidence type="ECO:0000313" key="9">
    <source>
        <dbReference type="Proteomes" id="UP001165065"/>
    </source>
</evidence>
<dbReference type="Proteomes" id="UP001165065">
    <property type="component" value="Unassembled WGS sequence"/>
</dbReference>
<keyword evidence="4 6" id="KW-0804">Transcription</keyword>
<dbReference type="GO" id="GO:0003677">
    <property type="term" value="F:DNA binding"/>
    <property type="evidence" value="ECO:0007669"/>
    <property type="project" value="UniProtKB-KW"/>
</dbReference>
<gene>
    <name evidence="8" type="ORF">TrCOL_g3332</name>
</gene>
<dbReference type="Gene3D" id="6.10.250.2430">
    <property type="match status" value="1"/>
</dbReference>
<evidence type="ECO:0000256" key="3">
    <source>
        <dbReference type="ARBA" id="ARBA00023125"/>
    </source>
</evidence>
<accession>A0A9W7G3K3</accession>
<keyword evidence="3 6" id="KW-0238">DNA-binding</keyword>
<feature type="region of interest" description="Disordered" evidence="7">
    <location>
        <begin position="85"/>
        <end position="155"/>
    </location>
</feature>
<dbReference type="SMART" id="SM00521">
    <property type="entry name" value="CBF"/>
    <property type="match status" value="1"/>
</dbReference>
<dbReference type="EMBL" id="BRYA01000011">
    <property type="protein sequence ID" value="GMI31761.1"/>
    <property type="molecule type" value="Genomic_DNA"/>
</dbReference>
<dbReference type="GO" id="GO:0005634">
    <property type="term" value="C:nucleus"/>
    <property type="evidence" value="ECO:0007669"/>
    <property type="project" value="UniProtKB-SubCell"/>
</dbReference>
<reference evidence="9" key="1">
    <citation type="journal article" date="2023" name="Commun. Biol.">
        <title>Genome analysis of Parmales, the sister group of diatoms, reveals the evolutionary specialization of diatoms from phago-mixotrophs to photoautotrophs.</title>
        <authorList>
            <person name="Ban H."/>
            <person name="Sato S."/>
            <person name="Yoshikawa S."/>
            <person name="Yamada K."/>
            <person name="Nakamura Y."/>
            <person name="Ichinomiya M."/>
            <person name="Sato N."/>
            <person name="Blanc-Mathieu R."/>
            <person name="Endo H."/>
            <person name="Kuwata A."/>
            <person name="Ogata H."/>
        </authorList>
    </citation>
    <scope>NUCLEOTIDE SEQUENCE [LARGE SCALE GENOMIC DNA]</scope>
</reference>
<comment type="subcellular location">
    <subcellularLocation>
        <location evidence="1 6">Nucleus</location>
    </subcellularLocation>
</comment>
<feature type="compositionally biased region" description="Basic residues" evidence="7">
    <location>
        <begin position="144"/>
        <end position="155"/>
    </location>
</feature>
<comment type="caution">
    <text evidence="8">The sequence shown here is derived from an EMBL/GenBank/DDBJ whole genome shotgun (WGS) entry which is preliminary data.</text>
</comment>
<organism evidence="8 9">
    <name type="scientific">Triparma columacea</name>
    <dbReference type="NCBI Taxonomy" id="722753"/>
    <lineage>
        <taxon>Eukaryota</taxon>
        <taxon>Sar</taxon>
        <taxon>Stramenopiles</taxon>
        <taxon>Ochrophyta</taxon>
        <taxon>Bolidophyceae</taxon>
        <taxon>Parmales</taxon>
        <taxon>Triparmaceae</taxon>
        <taxon>Triparma</taxon>
    </lineage>
</organism>
<dbReference type="PROSITE" id="PS51152">
    <property type="entry name" value="NFYA_HAP2_2"/>
    <property type="match status" value="1"/>
</dbReference>
<dbReference type="AlphaFoldDB" id="A0A9W7G3K3"/>